<dbReference type="PROSITE" id="PS00871">
    <property type="entry name" value="CLPAB_2"/>
    <property type="match status" value="1"/>
</dbReference>
<dbReference type="GO" id="GO:0005524">
    <property type="term" value="F:ATP binding"/>
    <property type="evidence" value="ECO:0007669"/>
    <property type="project" value="UniProtKB-KW"/>
</dbReference>
<name>A0AAE1WM38_9LAMI</name>
<evidence type="ECO:0000256" key="1">
    <source>
        <dbReference type="ARBA" id="ARBA00008675"/>
    </source>
</evidence>
<dbReference type="GO" id="GO:0016887">
    <property type="term" value="F:ATP hydrolysis activity"/>
    <property type="evidence" value="ECO:0007669"/>
    <property type="project" value="InterPro"/>
</dbReference>
<dbReference type="SUPFAM" id="SSF52540">
    <property type="entry name" value="P-loop containing nucleoside triphosphate hydrolases"/>
    <property type="match status" value="2"/>
</dbReference>
<dbReference type="InterPro" id="IPR004176">
    <property type="entry name" value="Clp_R_N"/>
</dbReference>
<dbReference type="PANTHER" id="PTHR11638">
    <property type="entry name" value="ATP-DEPENDENT CLP PROTEASE"/>
    <property type="match status" value="1"/>
</dbReference>
<dbReference type="Pfam" id="PF02861">
    <property type="entry name" value="Clp_N"/>
    <property type="match status" value="1"/>
</dbReference>
<evidence type="ECO:0000256" key="3">
    <source>
        <dbReference type="ARBA" id="ARBA00022741"/>
    </source>
</evidence>
<dbReference type="InterPro" id="IPR041546">
    <property type="entry name" value="ClpA/ClpB_AAA_lid"/>
</dbReference>
<dbReference type="CDD" id="cd00009">
    <property type="entry name" value="AAA"/>
    <property type="match status" value="1"/>
</dbReference>
<keyword evidence="5 7" id="KW-0143">Chaperone</keyword>
<dbReference type="SUPFAM" id="SSF81923">
    <property type="entry name" value="Double Clp-N motif"/>
    <property type="match status" value="1"/>
</dbReference>
<dbReference type="FunFam" id="3.40.50.300:FF:000025">
    <property type="entry name" value="ATP-dependent Clp protease subunit"/>
    <property type="match status" value="1"/>
</dbReference>
<dbReference type="InterPro" id="IPR028299">
    <property type="entry name" value="ClpA/B_CS2"/>
</dbReference>
<keyword evidence="3 7" id="KW-0547">Nucleotide-binding</keyword>
<dbReference type="InterPro" id="IPR003959">
    <property type="entry name" value="ATPase_AAA_core"/>
</dbReference>
<evidence type="ECO:0000256" key="5">
    <source>
        <dbReference type="ARBA" id="ARBA00023186"/>
    </source>
</evidence>
<dbReference type="PROSITE" id="PS00870">
    <property type="entry name" value="CLPAB_1"/>
    <property type="match status" value="1"/>
</dbReference>
<keyword evidence="11" id="KW-1185">Reference proteome</keyword>
<dbReference type="InterPro" id="IPR019489">
    <property type="entry name" value="Clp_ATPase_C"/>
</dbReference>
<dbReference type="Pfam" id="PF17871">
    <property type="entry name" value="AAA_lid_9"/>
    <property type="match status" value="1"/>
</dbReference>
<dbReference type="InterPro" id="IPR003593">
    <property type="entry name" value="AAA+_ATPase"/>
</dbReference>
<sequence length="963" mass="106392">MRVVAMVDEKVAVVKGVAAMAKEVCCCEGGGVAVGGGSWETTKESQSDCFRFLEVVVHCLGLLSSPSNVKIFSTVFSLVGHEIVPEEMNPEKFTHKTNESLAAAHELAMSAGHAQFTPLHFAAALISDPNGIFRQAVANAGGGDESANSFERALQKSRGDTHLAVDQLILGLLEDSQIQDLLKEAGVTASKVKAEVEKLRGKEGKKVESATGNSTFQALKTYGRDLVEQAGKLDPVIGRDEEIRRVVRILSRRTKNNPVLIGEPGVGKTAVVEGLAQRIVNGDVPSNLADVRVIALDMGALVAGAKYRGEFEERLKAVLKEVEEAEGKVILFIDEIHLVLGAGRTEGSMDAANLLKPMLARGQLRCIGATTLEEYRKYVEKDAAFERRFQQVYVAEPSVADTISILRGLKEKYEGHHGVKIQDRALVVAAQLSARYITGRHLPDKAIDLVDEACANVRVQLDSQPEEIDNLERKRIQLEVELHALEKEKDKASKARLIDVRKELDDLRDKLQPLMMKYRKEKERIDELRRLKQRRDELLYALQEAERRYDLARAADLRYGAIQEVESTIAKLEAGAGENSMLTETVGPDQIAEVVSRWTGIPVTRLGQNEKERLIGLAERLHQRVVGQDLAVTAVAEAVLRSRAGLGRAQQPTGSFLFLGPTGVGKTELAKALAEQLFDDDNLIVRIDMSEYMEQHSVARLIGAPPGYVGHEEGGQLTEAVRRRPYSVILFDEVEKAHPSVFNTLLQVLDDGRLTDGQGRTVDFTNTVVIMTSNLGAEYLLRGLMGKCTMESARELVMQEVRKHFKPELLNRLDEVVVFDPLSHDQLRKVCRLQLKDVARRLAERGIALGVTEPALDVILAESYDPVYGARPIRRWLEKNVVTELSKMLVREEIDENSTVYIDASPDGKGLTYRVENNGGLVNAATGEKSDILIQIPNGPRSDAVKAVKRMKIEEIVDEDEME</sequence>
<accession>A0AAE1WM38</accession>
<proteinExistence type="inferred from homology"/>
<feature type="coiled-coil region" evidence="8">
    <location>
        <begin position="461"/>
        <end position="495"/>
    </location>
</feature>
<dbReference type="Gene3D" id="3.40.50.300">
    <property type="entry name" value="P-loop containing nucleotide triphosphate hydrolases"/>
    <property type="match status" value="3"/>
</dbReference>
<organism evidence="10 11">
    <name type="scientific">Sesamum angolense</name>
    <dbReference type="NCBI Taxonomy" id="2727404"/>
    <lineage>
        <taxon>Eukaryota</taxon>
        <taxon>Viridiplantae</taxon>
        <taxon>Streptophyta</taxon>
        <taxon>Embryophyta</taxon>
        <taxon>Tracheophyta</taxon>
        <taxon>Spermatophyta</taxon>
        <taxon>Magnoliopsida</taxon>
        <taxon>eudicotyledons</taxon>
        <taxon>Gunneridae</taxon>
        <taxon>Pentapetalae</taxon>
        <taxon>asterids</taxon>
        <taxon>lamiids</taxon>
        <taxon>Lamiales</taxon>
        <taxon>Pedaliaceae</taxon>
        <taxon>Sesamum</taxon>
    </lineage>
</organism>
<dbReference type="GO" id="GO:0034605">
    <property type="term" value="P:cellular response to heat"/>
    <property type="evidence" value="ECO:0007669"/>
    <property type="project" value="TreeGrafter"/>
</dbReference>
<dbReference type="PANTHER" id="PTHR11638:SF18">
    <property type="entry name" value="HEAT SHOCK PROTEIN 104"/>
    <property type="match status" value="1"/>
</dbReference>
<keyword evidence="4 7" id="KW-0067">ATP-binding</keyword>
<dbReference type="InterPro" id="IPR036628">
    <property type="entry name" value="Clp_N_dom_sf"/>
</dbReference>
<reference evidence="10" key="1">
    <citation type="submission" date="2020-06" db="EMBL/GenBank/DDBJ databases">
        <authorList>
            <person name="Li T."/>
            <person name="Hu X."/>
            <person name="Zhang T."/>
            <person name="Song X."/>
            <person name="Zhang H."/>
            <person name="Dai N."/>
            <person name="Sheng W."/>
            <person name="Hou X."/>
            <person name="Wei L."/>
        </authorList>
    </citation>
    <scope>NUCLEOTIDE SEQUENCE</scope>
    <source>
        <strain evidence="10">K16</strain>
        <tissue evidence="10">Leaf</tissue>
    </source>
</reference>
<keyword evidence="8" id="KW-0175">Coiled coil</keyword>
<dbReference type="CDD" id="cd19499">
    <property type="entry name" value="RecA-like_ClpB_Hsp104-like"/>
    <property type="match status" value="1"/>
</dbReference>
<dbReference type="PROSITE" id="PS51903">
    <property type="entry name" value="CLP_R"/>
    <property type="match status" value="1"/>
</dbReference>
<dbReference type="InterPro" id="IPR001270">
    <property type="entry name" value="ClpA/B"/>
</dbReference>
<gene>
    <name evidence="10" type="ORF">Sango_1736300</name>
</gene>
<feature type="coiled-coil region" evidence="8">
    <location>
        <begin position="528"/>
        <end position="555"/>
    </location>
</feature>
<feature type="domain" description="Clp R" evidence="9">
    <location>
        <begin position="90"/>
        <end position="202"/>
    </location>
</feature>
<evidence type="ECO:0000256" key="7">
    <source>
        <dbReference type="RuleBase" id="RU004432"/>
    </source>
</evidence>
<dbReference type="InterPro" id="IPR050130">
    <property type="entry name" value="ClpA_ClpB"/>
</dbReference>
<comment type="similarity">
    <text evidence="1 7">Belongs to the ClpA/ClpB family.</text>
</comment>
<dbReference type="Gene3D" id="1.10.8.60">
    <property type="match status" value="1"/>
</dbReference>
<evidence type="ECO:0000313" key="10">
    <source>
        <dbReference type="EMBL" id="KAK4395820.1"/>
    </source>
</evidence>
<dbReference type="EMBL" id="JACGWL010000009">
    <property type="protein sequence ID" value="KAK4395820.1"/>
    <property type="molecule type" value="Genomic_DNA"/>
</dbReference>
<dbReference type="Pfam" id="PF07724">
    <property type="entry name" value="AAA_2"/>
    <property type="match status" value="1"/>
</dbReference>
<dbReference type="Proteomes" id="UP001289374">
    <property type="component" value="Unassembled WGS sequence"/>
</dbReference>
<evidence type="ECO:0000313" key="11">
    <source>
        <dbReference type="Proteomes" id="UP001289374"/>
    </source>
</evidence>
<dbReference type="FunFam" id="3.40.50.300:FF:000010">
    <property type="entry name" value="Chaperone clpB 1, putative"/>
    <property type="match status" value="1"/>
</dbReference>
<dbReference type="SMART" id="SM01086">
    <property type="entry name" value="ClpB_D2-small"/>
    <property type="match status" value="1"/>
</dbReference>
<dbReference type="SMART" id="SM00382">
    <property type="entry name" value="AAA"/>
    <property type="match status" value="2"/>
</dbReference>
<dbReference type="Gene3D" id="1.10.1780.10">
    <property type="entry name" value="Clp, N-terminal domain"/>
    <property type="match status" value="2"/>
</dbReference>
<evidence type="ECO:0000256" key="6">
    <source>
        <dbReference type="PROSITE-ProRule" id="PRU01251"/>
    </source>
</evidence>
<dbReference type="InterPro" id="IPR018368">
    <property type="entry name" value="ClpA/B_CS1"/>
</dbReference>
<protein>
    <submittedName>
        <fullName evidence="10">Chaperone protein ClpB1</fullName>
    </submittedName>
</protein>
<dbReference type="Pfam" id="PF00004">
    <property type="entry name" value="AAA"/>
    <property type="match status" value="1"/>
</dbReference>
<reference evidence="10" key="2">
    <citation type="journal article" date="2024" name="Plant">
        <title>Genomic evolution and insights into agronomic trait innovations of Sesamum species.</title>
        <authorList>
            <person name="Miao H."/>
            <person name="Wang L."/>
            <person name="Qu L."/>
            <person name="Liu H."/>
            <person name="Sun Y."/>
            <person name="Le M."/>
            <person name="Wang Q."/>
            <person name="Wei S."/>
            <person name="Zheng Y."/>
            <person name="Lin W."/>
            <person name="Duan Y."/>
            <person name="Cao H."/>
            <person name="Xiong S."/>
            <person name="Wang X."/>
            <person name="Wei L."/>
            <person name="Li C."/>
            <person name="Ma Q."/>
            <person name="Ju M."/>
            <person name="Zhao R."/>
            <person name="Li G."/>
            <person name="Mu C."/>
            <person name="Tian Q."/>
            <person name="Mei H."/>
            <person name="Zhang T."/>
            <person name="Gao T."/>
            <person name="Zhang H."/>
        </authorList>
    </citation>
    <scope>NUCLEOTIDE SEQUENCE</scope>
    <source>
        <tissue evidence="10">Leaf</tissue>
    </source>
</reference>
<dbReference type="PRINTS" id="PR00300">
    <property type="entry name" value="CLPPROTEASEA"/>
</dbReference>
<evidence type="ECO:0000259" key="9">
    <source>
        <dbReference type="PROSITE" id="PS51903"/>
    </source>
</evidence>
<keyword evidence="2 6" id="KW-0677">Repeat</keyword>
<evidence type="ECO:0000256" key="2">
    <source>
        <dbReference type="ARBA" id="ARBA00022737"/>
    </source>
</evidence>
<dbReference type="GO" id="GO:0005737">
    <property type="term" value="C:cytoplasm"/>
    <property type="evidence" value="ECO:0007669"/>
    <property type="project" value="TreeGrafter"/>
</dbReference>
<comment type="caution">
    <text evidence="10">The sequence shown here is derived from an EMBL/GenBank/DDBJ whole genome shotgun (WGS) entry which is preliminary data.</text>
</comment>
<dbReference type="InterPro" id="IPR027417">
    <property type="entry name" value="P-loop_NTPase"/>
</dbReference>
<evidence type="ECO:0000256" key="8">
    <source>
        <dbReference type="SAM" id="Coils"/>
    </source>
</evidence>
<dbReference type="Pfam" id="PF10431">
    <property type="entry name" value="ClpB_D2-small"/>
    <property type="match status" value="1"/>
</dbReference>
<dbReference type="FunFam" id="3.40.50.300:FF:000120">
    <property type="entry name" value="ATP-dependent chaperone ClpB"/>
    <property type="match status" value="1"/>
</dbReference>
<evidence type="ECO:0000256" key="4">
    <source>
        <dbReference type="ARBA" id="ARBA00022840"/>
    </source>
</evidence>
<dbReference type="AlphaFoldDB" id="A0AAE1WM38"/>